<feature type="region of interest" description="Disordered" evidence="1">
    <location>
        <begin position="93"/>
        <end position="127"/>
    </location>
</feature>
<sequence>KHSLCCFYCLKNEDSRNTEGMIGNSSVLAAVLTAASVLSLSLMSVLCLRCKKKSKVIHEENQIYDPQTFQRGGSMFAVTRSKTVTRANEITPTTVESREEPDDFSTAADDDYQNISEAQTGSPEHTYVDPLPLSVYENENAQTQKGVTEADQNPGVYANIIQSLPLKDDDDDYENSAFLDQAVQQEEDSEPDYVNENE</sequence>
<dbReference type="AlphaFoldDB" id="F2VQZ1"/>
<dbReference type="EMBL" id="GU988714">
    <property type="protein sequence ID" value="AEA39737.1"/>
    <property type="molecule type" value="mRNA"/>
</dbReference>
<reference evidence="3" key="1">
    <citation type="submission" date="2010-03" db="EMBL/GenBank/DDBJ databases">
        <title>Definition of the antibody to resist a fatal pathogen challenge in a bony fish highlights a life vest in the immune system in early vertebrates.</title>
        <authorList>
            <person name="Jiang Y.N."/>
            <person name="Xia C."/>
        </authorList>
    </citation>
    <scope>NUCLEOTIDE SEQUENCE</scope>
</reference>
<protein>
    <submittedName>
        <fullName evidence="3">Linker for activation of T-cells family member 2</fullName>
    </submittedName>
</protein>
<evidence type="ECO:0000313" key="3">
    <source>
        <dbReference type="EMBL" id="AEA39737.1"/>
    </source>
</evidence>
<evidence type="ECO:0000256" key="2">
    <source>
        <dbReference type="SAM" id="Phobius"/>
    </source>
</evidence>
<organism evidence="3">
    <name type="scientific">Epinephelus coioides</name>
    <name type="common">Orange-spotted grouper</name>
    <name type="synonym">Epinephelus nebulosus</name>
    <dbReference type="NCBI Taxonomy" id="94232"/>
    <lineage>
        <taxon>Eukaryota</taxon>
        <taxon>Metazoa</taxon>
        <taxon>Chordata</taxon>
        <taxon>Craniata</taxon>
        <taxon>Vertebrata</taxon>
        <taxon>Euteleostomi</taxon>
        <taxon>Actinopterygii</taxon>
        <taxon>Neopterygii</taxon>
        <taxon>Teleostei</taxon>
        <taxon>Neoteleostei</taxon>
        <taxon>Acanthomorphata</taxon>
        <taxon>Eupercaria</taxon>
        <taxon>Perciformes</taxon>
        <taxon>Serranoidei</taxon>
        <taxon>Serranidae</taxon>
        <taxon>Epinephelinae</taxon>
        <taxon>Epinephelini</taxon>
        <taxon>Epinephelus</taxon>
    </lineage>
</organism>
<keyword evidence="2" id="KW-1133">Transmembrane helix</keyword>
<feature type="compositionally biased region" description="Polar residues" evidence="1">
    <location>
        <begin position="113"/>
        <end position="123"/>
    </location>
</feature>
<feature type="transmembrane region" description="Helical" evidence="2">
    <location>
        <begin position="27"/>
        <end position="48"/>
    </location>
</feature>
<proteinExistence type="evidence at transcript level"/>
<keyword evidence="2" id="KW-0472">Membrane</keyword>
<name>F2VQZ1_EPICO</name>
<feature type="non-terminal residue" evidence="3">
    <location>
        <position position="1"/>
    </location>
</feature>
<evidence type="ECO:0000256" key="1">
    <source>
        <dbReference type="SAM" id="MobiDB-lite"/>
    </source>
</evidence>
<keyword evidence="2" id="KW-0812">Transmembrane</keyword>
<feature type="compositionally biased region" description="Acidic residues" evidence="1">
    <location>
        <begin position="99"/>
        <end position="112"/>
    </location>
</feature>
<accession>F2VQZ1</accession>